<dbReference type="EMBL" id="UOET01000425">
    <property type="protein sequence ID" value="VAW29783.1"/>
    <property type="molecule type" value="Genomic_DNA"/>
</dbReference>
<accession>A0A3B0UNJ6</accession>
<dbReference type="Pfam" id="PF01894">
    <property type="entry name" value="YjbQ"/>
    <property type="match status" value="1"/>
</dbReference>
<dbReference type="InterPro" id="IPR035917">
    <property type="entry name" value="YjbQ-like_sf"/>
</dbReference>
<protein>
    <submittedName>
        <fullName evidence="2">UPF0047 protein YjbQ</fullName>
    </submittedName>
</protein>
<name>A0A3B0UNJ6_9ZZZZ</name>
<dbReference type="SUPFAM" id="SSF111038">
    <property type="entry name" value="YjbQ-like"/>
    <property type="match status" value="1"/>
</dbReference>
<dbReference type="NCBIfam" id="TIGR00149">
    <property type="entry name" value="TIGR00149_YjbQ"/>
    <property type="match status" value="1"/>
</dbReference>
<sequence length="136" mass="15175">MILQKEITLPSFSRGFHLIDNLVLDATGELPETGLLNLFLKHTSAALMLNENADPDVRTDLNSLLDKIAPEGAPFYTHVLEGADDMPAHFKSAVFGTSLTIPISNHRLNTGIWQGIYFCEFRRHSSRRKLVLTVIS</sequence>
<dbReference type="PANTHER" id="PTHR30615:SF8">
    <property type="entry name" value="UPF0047 PROTEIN C4A8.02C"/>
    <property type="match status" value="1"/>
</dbReference>
<dbReference type="PANTHER" id="PTHR30615">
    <property type="entry name" value="UNCHARACTERIZED PROTEIN YJBQ-RELATED"/>
    <property type="match status" value="1"/>
</dbReference>
<dbReference type="InterPro" id="IPR001602">
    <property type="entry name" value="UPF0047_YjbQ-like"/>
</dbReference>
<organism evidence="2">
    <name type="scientific">hydrothermal vent metagenome</name>
    <dbReference type="NCBI Taxonomy" id="652676"/>
    <lineage>
        <taxon>unclassified sequences</taxon>
        <taxon>metagenomes</taxon>
        <taxon>ecological metagenomes</taxon>
    </lineage>
</organism>
<reference evidence="2" key="1">
    <citation type="submission" date="2018-06" db="EMBL/GenBank/DDBJ databases">
        <authorList>
            <person name="Zhirakovskaya E."/>
        </authorList>
    </citation>
    <scope>NUCLEOTIDE SEQUENCE</scope>
</reference>
<evidence type="ECO:0000313" key="2">
    <source>
        <dbReference type="EMBL" id="VAW29783.1"/>
    </source>
</evidence>
<comment type="similarity">
    <text evidence="1">Belongs to the UPF0047 family.</text>
</comment>
<gene>
    <name evidence="2" type="ORF">MNBD_BACTEROID07-1055</name>
</gene>
<dbReference type="Gene3D" id="2.60.120.460">
    <property type="entry name" value="YjbQ-like"/>
    <property type="match status" value="1"/>
</dbReference>
<dbReference type="PIRSF" id="PIRSF004681">
    <property type="entry name" value="UCP004681"/>
    <property type="match status" value="1"/>
</dbReference>
<dbReference type="AlphaFoldDB" id="A0A3B0UNJ6"/>
<proteinExistence type="inferred from homology"/>
<evidence type="ECO:0000256" key="1">
    <source>
        <dbReference type="ARBA" id="ARBA00005534"/>
    </source>
</evidence>